<protein>
    <submittedName>
        <fullName evidence="1">Uncharacterized protein</fullName>
    </submittedName>
</protein>
<evidence type="ECO:0000313" key="1">
    <source>
        <dbReference type="EMBL" id="KRY04663.1"/>
    </source>
</evidence>
<organism evidence="1 2">
    <name type="scientific">Trichinella patagoniensis</name>
    <dbReference type="NCBI Taxonomy" id="990121"/>
    <lineage>
        <taxon>Eukaryota</taxon>
        <taxon>Metazoa</taxon>
        <taxon>Ecdysozoa</taxon>
        <taxon>Nematoda</taxon>
        <taxon>Enoplea</taxon>
        <taxon>Dorylaimia</taxon>
        <taxon>Trichinellida</taxon>
        <taxon>Trichinellidae</taxon>
        <taxon>Trichinella</taxon>
    </lineage>
</organism>
<sequence length="96" mass="10839">MLLSFFHTCASKTWLVYSNDGLPQNALGLPLVHPLHGNPYSLTLISIDGHLHSPLIRLVDVRLSSPFCLLHNHHSIPPTVLYPWLTLMYCVKVEKV</sequence>
<dbReference type="Proteomes" id="UP000054783">
    <property type="component" value="Unassembled WGS sequence"/>
</dbReference>
<name>A0A0V0YWI3_9BILA</name>
<dbReference type="AlphaFoldDB" id="A0A0V0YWI3"/>
<comment type="caution">
    <text evidence="1">The sequence shown here is derived from an EMBL/GenBank/DDBJ whole genome shotgun (WGS) entry which is preliminary data.</text>
</comment>
<evidence type="ECO:0000313" key="2">
    <source>
        <dbReference type="Proteomes" id="UP000054783"/>
    </source>
</evidence>
<dbReference type="EMBL" id="JYDQ01001795">
    <property type="protein sequence ID" value="KRY04663.1"/>
    <property type="molecule type" value="Genomic_DNA"/>
</dbReference>
<proteinExistence type="predicted"/>
<gene>
    <name evidence="1" type="ORF">T12_11253</name>
</gene>
<accession>A0A0V0YWI3</accession>
<keyword evidence="2" id="KW-1185">Reference proteome</keyword>
<reference evidence="1 2" key="1">
    <citation type="submission" date="2015-01" db="EMBL/GenBank/DDBJ databases">
        <title>Evolution of Trichinella species and genotypes.</title>
        <authorList>
            <person name="Korhonen P.K."/>
            <person name="Edoardo P."/>
            <person name="Giuseppe L.R."/>
            <person name="Gasser R.B."/>
        </authorList>
    </citation>
    <scope>NUCLEOTIDE SEQUENCE [LARGE SCALE GENOMIC DNA]</scope>
    <source>
        <strain evidence="1">ISS2496</strain>
    </source>
</reference>